<proteinExistence type="predicted"/>
<feature type="chain" id="PRO_5045050602" evidence="1">
    <location>
        <begin position="22"/>
        <end position="120"/>
    </location>
</feature>
<dbReference type="Proteomes" id="UP000618240">
    <property type="component" value="Unassembled WGS sequence"/>
</dbReference>
<gene>
    <name evidence="2" type="ORF">JI747_020010</name>
</gene>
<organism evidence="2 3">
    <name type="scientific">Chryseobacterium tagetis</name>
    <dbReference type="NCBI Taxonomy" id="2801334"/>
    <lineage>
        <taxon>Bacteria</taxon>
        <taxon>Pseudomonadati</taxon>
        <taxon>Bacteroidota</taxon>
        <taxon>Flavobacteriia</taxon>
        <taxon>Flavobacteriales</taxon>
        <taxon>Weeksellaceae</taxon>
        <taxon>Chryseobacterium group</taxon>
        <taxon>Chryseobacterium</taxon>
    </lineage>
</organism>
<dbReference type="RefSeq" id="WP_225690680.1">
    <property type="nucleotide sequence ID" value="NZ_JAERSE020000006.1"/>
</dbReference>
<reference evidence="2 3" key="1">
    <citation type="submission" date="2021-09" db="EMBL/GenBank/DDBJ databases">
        <title>Genome sequencing and assembly of Chryseobacterium sp. RG1.</title>
        <authorList>
            <person name="Chhetri G."/>
        </authorList>
    </citation>
    <scope>NUCLEOTIDE SEQUENCE [LARGE SCALE GENOMIC DNA]</scope>
    <source>
        <strain evidence="2 3">RG1</strain>
    </source>
</reference>
<keyword evidence="3" id="KW-1185">Reference proteome</keyword>
<keyword evidence="1" id="KW-0732">Signal</keyword>
<evidence type="ECO:0000313" key="3">
    <source>
        <dbReference type="Proteomes" id="UP000618240"/>
    </source>
</evidence>
<evidence type="ECO:0000256" key="1">
    <source>
        <dbReference type="SAM" id="SignalP"/>
    </source>
</evidence>
<comment type="caution">
    <text evidence="2">The sequence shown here is derived from an EMBL/GenBank/DDBJ whole genome shotgun (WGS) entry which is preliminary data.</text>
</comment>
<name>A0ABS8A9K9_9FLAO</name>
<accession>A0ABS8A9K9</accession>
<dbReference type="EMBL" id="JAERSE020000006">
    <property type="protein sequence ID" value="MCA6069451.1"/>
    <property type="molecule type" value="Genomic_DNA"/>
</dbReference>
<protein>
    <submittedName>
        <fullName evidence="2">Uncharacterized protein</fullName>
    </submittedName>
</protein>
<sequence length="120" mass="13832">MKRILSTITILLFLVSTRLSSQTVKNMNTDLEEFIKTESKEGGKFDFKNVVEKYDGAFVAFDKVLYNKKDFTILMWGAAVNQTGIKDFEKAQLLWEEINHRKLTVPELKALKKGVETKLQ</sequence>
<feature type="signal peptide" evidence="1">
    <location>
        <begin position="1"/>
        <end position="21"/>
    </location>
</feature>
<evidence type="ECO:0000313" key="2">
    <source>
        <dbReference type="EMBL" id="MCA6069451.1"/>
    </source>
</evidence>